<feature type="compositionally biased region" description="Low complexity" evidence="2">
    <location>
        <begin position="294"/>
        <end position="305"/>
    </location>
</feature>
<keyword evidence="1" id="KW-0175">Coiled coil</keyword>
<evidence type="ECO:0000256" key="1">
    <source>
        <dbReference type="SAM" id="Coils"/>
    </source>
</evidence>
<evidence type="ECO:0000256" key="2">
    <source>
        <dbReference type="SAM" id="MobiDB-lite"/>
    </source>
</evidence>
<dbReference type="PANTHER" id="PTHR40515">
    <property type="entry name" value="CILIA- AND FLAGELLA-ASSOCIATED PROTEIN 157"/>
    <property type="match status" value="1"/>
</dbReference>
<feature type="coiled-coil region" evidence="1">
    <location>
        <begin position="311"/>
        <end position="338"/>
    </location>
</feature>
<protein>
    <submittedName>
        <fullName evidence="3">Uncharacterized protein</fullName>
    </submittedName>
</protein>
<evidence type="ECO:0000313" key="3">
    <source>
        <dbReference type="EMBL" id="KAK2953163.1"/>
    </source>
</evidence>
<gene>
    <name evidence="3" type="ORF">BLNAU_11949</name>
</gene>
<organism evidence="3 4">
    <name type="scientific">Blattamonas nauphoetae</name>
    <dbReference type="NCBI Taxonomy" id="2049346"/>
    <lineage>
        <taxon>Eukaryota</taxon>
        <taxon>Metamonada</taxon>
        <taxon>Preaxostyla</taxon>
        <taxon>Oxymonadida</taxon>
        <taxon>Blattamonas</taxon>
    </lineage>
</organism>
<dbReference type="PANTHER" id="PTHR40515:SF1">
    <property type="entry name" value="CILIA- AND FLAGELLA-ASSOCIATED PROTEIN 157"/>
    <property type="match status" value="1"/>
</dbReference>
<comment type="caution">
    <text evidence="3">The sequence shown here is derived from an EMBL/GenBank/DDBJ whole genome shotgun (WGS) entry which is preliminary data.</text>
</comment>
<feature type="compositionally biased region" description="Polar residues" evidence="2">
    <location>
        <begin position="246"/>
        <end position="257"/>
    </location>
</feature>
<reference evidence="3 4" key="1">
    <citation type="journal article" date="2022" name="bioRxiv">
        <title>Genomics of Preaxostyla Flagellates Illuminates Evolutionary Transitions and the Path Towards Mitochondrial Loss.</title>
        <authorList>
            <person name="Novak L.V.F."/>
            <person name="Treitli S.C."/>
            <person name="Pyrih J."/>
            <person name="Halakuc P."/>
            <person name="Pipaliya S.V."/>
            <person name="Vacek V."/>
            <person name="Brzon O."/>
            <person name="Soukal P."/>
            <person name="Eme L."/>
            <person name="Dacks J.B."/>
            <person name="Karnkowska A."/>
            <person name="Elias M."/>
            <person name="Hampl V."/>
        </authorList>
    </citation>
    <scope>NUCLEOTIDE SEQUENCE [LARGE SCALE GENOMIC DNA]</scope>
    <source>
        <strain evidence="3">NAU3</strain>
        <tissue evidence="3">Gut</tissue>
    </source>
</reference>
<name>A0ABQ9XP92_9EUKA</name>
<feature type="coiled-coil region" evidence="1">
    <location>
        <begin position="179"/>
        <end position="213"/>
    </location>
</feature>
<feature type="compositionally biased region" description="Basic and acidic residues" evidence="2">
    <location>
        <begin position="28"/>
        <end position="38"/>
    </location>
</feature>
<proteinExistence type="predicted"/>
<sequence length="510" mass="58257">MTFLATPVKSSSSIKNRIGTPRTPSMNDRLEETQSLNEHDPSKYQWVVPTDPVIPDYPFELREREYSPEKQTQAPLDEVGQIKTLHTDINDKIDALQYKYSQKAQKQKRQLMALFKDRLREMADPANRPPEESTTDTDFWLKKYQELRRTLAATQMEIERVYGLSDTMSKELGRRIMSINEIREEMVQMQETVQNLERQNIVLEAKLEEALKERMTNRLLESSQYEQMDQSSTFVERKTRTRSKPKTQTTKRSSTAGSPAPTAVSENLIDAVSRQFKLSQTPKARTRGMEQTSRRSSTNTSLSQSMKEATTEELHDTLDDLRGELAELHQTYQMLQKTEARDIEEREWLRLLFQQCVADLRREIEQDKYEEQTSEMAASWSGRSLPVSLHVPLSSTASNPLSTYTAPVPSDALEAAVNPTAFKSVRSRQTNTSTAASVLSATTTLPTSIASPQSSEEEFVVRLYSAVFMPTEKKAHTITRLPETALPNQTLMDDLMRAKRERRGGRDQTG</sequence>
<feature type="region of interest" description="Disordered" evidence="2">
    <location>
        <begin position="1"/>
        <end position="38"/>
    </location>
</feature>
<accession>A0ABQ9XP92</accession>
<feature type="compositionally biased region" description="Polar residues" evidence="2">
    <location>
        <begin position="222"/>
        <end position="234"/>
    </location>
</feature>
<evidence type="ECO:0000313" key="4">
    <source>
        <dbReference type="Proteomes" id="UP001281761"/>
    </source>
</evidence>
<feature type="region of interest" description="Disordered" evidence="2">
    <location>
        <begin position="222"/>
        <end position="309"/>
    </location>
</feature>
<keyword evidence="4" id="KW-1185">Reference proteome</keyword>
<dbReference type="Proteomes" id="UP001281761">
    <property type="component" value="Unassembled WGS sequence"/>
</dbReference>
<dbReference type="EMBL" id="JARBJD010000095">
    <property type="protein sequence ID" value="KAK2953163.1"/>
    <property type="molecule type" value="Genomic_DNA"/>
</dbReference>